<dbReference type="PANTHER" id="PTHR36833:SF1">
    <property type="entry name" value="INTEGRAL MEMBRANE TRANSPORT PROTEIN"/>
    <property type="match status" value="1"/>
</dbReference>
<feature type="transmembrane region" description="Helical" evidence="1">
    <location>
        <begin position="158"/>
        <end position="186"/>
    </location>
</feature>
<keyword evidence="1" id="KW-1133">Transmembrane helix</keyword>
<dbReference type="Pfam" id="PF06182">
    <property type="entry name" value="ABC2_membrane_6"/>
    <property type="match status" value="1"/>
</dbReference>
<proteinExistence type="predicted"/>
<dbReference type="EMBL" id="CP000474">
    <property type="protein sequence ID" value="ABM08524.1"/>
    <property type="molecule type" value="Genomic_DNA"/>
</dbReference>
<dbReference type="Proteomes" id="UP000000637">
    <property type="component" value="Chromosome"/>
</dbReference>
<dbReference type="AlphaFoldDB" id="A1RAJ7"/>
<feature type="transmembrane region" description="Helical" evidence="1">
    <location>
        <begin position="66"/>
        <end position="88"/>
    </location>
</feature>
<accession>A1RAJ7</accession>
<feature type="transmembrane region" description="Helical" evidence="1">
    <location>
        <begin position="38"/>
        <end position="60"/>
    </location>
</feature>
<evidence type="ECO:0000313" key="3">
    <source>
        <dbReference type="Proteomes" id="UP000000637"/>
    </source>
</evidence>
<dbReference type="KEGG" id="aau:AAur_3566"/>
<keyword evidence="1" id="KW-0472">Membrane</keyword>
<keyword evidence="1" id="KW-0812">Transmembrane</keyword>
<dbReference type="eggNOG" id="COG3694">
    <property type="taxonomic scope" value="Bacteria"/>
</dbReference>
<dbReference type="HOGENOM" id="CLU_071040_1_0_11"/>
<dbReference type="InterPro" id="IPR010390">
    <property type="entry name" value="ABC-2_transporter-like"/>
</dbReference>
<dbReference type="OrthoDB" id="9788195at2"/>
<sequence length="279" mass="29694">MASPRVTRDPHARVTNLVLLKLLVSARLRSQLAYRGSFLSDVAGQVLLGVTEFVELYAIVHNVSTFGGMTLAQTLVVFGLASVAFALGDLLMGETDSMSETIRSGKLEVLLVRPLPVLLQLATSDFQLRRVGRLLFGAAALVVALLLADIQWDPAKILLATITPLAGAAIFCALFLGAGAMQFWILDGRQFANAFTYGGRYVASMPGAALFFPIQIFFTFVIPATLVAYAPSLVILDLDGPAGIPAWTGWLGLPAAVVLSGLMLLLWRAAIKKYTGAGG</sequence>
<evidence type="ECO:0000256" key="1">
    <source>
        <dbReference type="SAM" id="Phobius"/>
    </source>
</evidence>
<feature type="transmembrane region" description="Helical" evidence="1">
    <location>
        <begin position="134"/>
        <end position="152"/>
    </location>
</feature>
<dbReference type="PANTHER" id="PTHR36833">
    <property type="entry name" value="SLR0610 PROTEIN-RELATED"/>
    <property type="match status" value="1"/>
</dbReference>
<organism evidence="2 3">
    <name type="scientific">Paenarthrobacter aurescens (strain TC1)</name>
    <dbReference type="NCBI Taxonomy" id="290340"/>
    <lineage>
        <taxon>Bacteria</taxon>
        <taxon>Bacillati</taxon>
        <taxon>Actinomycetota</taxon>
        <taxon>Actinomycetes</taxon>
        <taxon>Micrococcales</taxon>
        <taxon>Micrococcaceae</taxon>
        <taxon>Paenarthrobacter</taxon>
    </lineage>
</organism>
<reference evidence="2 3" key="1">
    <citation type="journal article" date="2006" name="PLoS Genet.">
        <title>Secrets of soil survival revealed by the genome sequence of Arthrobacter aurescens TC1.</title>
        <authorList>
            <person name="Mongodin E.F."/>
            <person name="Shapir N."/>
            <person name="Daugherty S.C."/>
            <person name="DeBoy R.T."/>
            <person name="Emerson J.B."/>
            <person name="Shvartzbeyn A."/>
            <person name="Radune D."/>
            <person name="Vamathevan J."/>
            <person name="Riggs F."/>
            <person name="Grinberg V."/>
            <person name="Khouri H."/>
            <person name="Wackett L.P."/>
            <person name="Nelson K.E."/>
            <person name="Sadowsky M.J."/>
        </authorList>
    </citation>
    <scope>NUCLEOTIDE SEQUENCE [LARGE SCALE GENOMIC DNA]</scope>
    <source>
        <strain evidence="2 3">TC1</strain>
    </source>
</reference>
<keyword evidence="3" id="KW-1185">Reference proteome</keyword>
<feature type="transmembrane region" description="Helical" evidence="1">
    <location>
        <begin position="207"/>
        <end position="230"/>
    </location>
</feature>
<feature type="transmembrane region" description="Helical" evidence="1">
    <location>
        <begin position="250"/>
        <end position="267"/>
    </location>
</feature>
<dbReference type="STRING" id="290340.AAur_3566"/>
<gene>
    <name evidence="2" type="ordered locus">AAur_3566</name>
</gene>
<name>A1RAJ7_PAEAT</name>
<dbReference type="RefSeq" id="WP_011776185.1">
    <property type="nucleotide sequence ID" value="NC_008711.1"/>
</dbReference>
<evidence type="ECO:0000313" key="2">
    <source>
        <dbReference type="EMBL" id="ABM08524.1"/>
    </source>
</evidence>
<protein>
    <submittedName>
        <fullName evidence="2">Membrane protein (DUF990 family)</fullName>
    </submittedName>
</protein>